<feature type="domain" description="ATPase" evidence="1">
    <location>
        <begin position="5"/>
        <end position="207"/>
    </location>
</feature>
<evidence type="ECO:0000313" key="3">
    <source>
        <dbReference type="EMBL" id="QSQ09342.1"/>
    </source>
</evidence>
<dbReference type="InterPro" id="IPR004256">
    <property type="entry name" value="DUF234"/>
</dbReference>
<dbReference type="RefSeq" id="WP_206706702.1">
    <property type="nucleotide sequence ID" value="NZ_CP059066.1"/>
</dbReference>
<sequence length="468" mass="55141">MNNKFVDREKELEFLNSEYYKKGSSLIVIYGRRRIGKTALIKRFISNKPALYFLASEEMERENLNNFKNLIAGFTNNELLKKGFDFSWDDLFAVLKDYKKEVKKVIVIDEFQYLGKANNAFPSILQRIWDTMLKDENIMVILCGSLINMMESQTLSYSSPLYGRRTGQIKLKQISFLDYGDFFENKSEDELIQFYAVTGGVPKYIEAFKEEREIFEGIRKKILNRQSFLYEEPVFLLEKEVADIGSYFSIIKTIAHGNHKLGKLAAALGVNQTGLTKYLRTMIDLDLIERQVPITESNPEKSKRGLYFIKDNFIEFWFKFIYPYRSYIEMEDTGFVMGKIKDSFIDYHVSFVYKKICMEKMWAMNRENKFSFKILKLGRWWNNSQEIDIVGLNEETGDIIFGECKYLNTKVDLNVFYSLLQKSKEVNWKKGNRREHFIIFSRSGFSPHLIELSKKRTDLILINRLDSK</sequence>
<dbReference type="GO" id="GO:0005524">
    <property type="term" value="F:ATP binding"/>
    <property type="evidence" value="ECO:0007669"/>
    <property type="project" value="InterPro"/>
</dbReference>
<dbReference type="InterPro" id="IPR027417">
    <property type="entry name" value="P-loop_NTPase"/>
</dbReference>
<accession>A0A8A0RN87</accession>
<gene>
    <name evidence="3" type="ORF">H0A61_01703</name>
</gene>
<dbReference type="Gene3D" id="3.40.50.300">
    <property type="entry name" value="P-loop containing nucleotide triphosphate hydrolases"/>
    <property type="match status" value="1"/>
</dbReference>
<reference evidence="3" key="1">
    <citation type="submission" date="2020-07" db="EMBL/GenBank/DDBJ databases">
        <title>Koleobacter methoxysyntrophicus gen. nov., sp. nov., a novel anaerobic bacterium isolated from deep subsurface oil field and proposal of Koleobacterales ord. nov. in the phylum Firmicutes.</title>
        <authorList>
            <person name="Sakamoto S."/>
            <person name="Tamaki H."/>
        </authorList>
    </citation>
    <scope>NUCLEOTIDE SEQUENCE</scope>
    <source>
        <strain evidence="3">NRmbB1</strain>
    </source>
</reference>
<dbReference type="SUPFAM" id="SSF52980">
    <property type="entry name" value="Restriction endonuclease-like"/>
    <property type="match status" value="1"/>
</dbReference>
<proteinExistence type="predicted"/>
<dbReference type="KEGG" id="kme:H0A61_01703"/>
<evidence type="ECO:0008006" key="5">
    <source>
        <dbReference type="Google" id="ProtNLM"/>
    </source>
</evidence>
<evidence type="ECO:0000313" key="4">
    <source>
        <dbReference type="Proteomes" id="UP000662904"/>
    </source>
</evidence>
<protein>
    <recommendedName>
        <fullName evidence="5">ATPase</fullName>
    </recommendedName>
</protein>
<keyword evidence="4" id="KW-1185">Reference proteome</keyword>
<dbReference type="Proteomes" id="UP000662904">
    <property type="component" value="Chromosome"/>
</dbReference>
<dbReference type="InterPro" id="IPR036390">
    <property type="entry name" value="WH_DNA-bd_sf"/>
</dbReference>
<dbReference type="EMBL" id="CP059066">
    <property type="protein sequence ID" value="QSQ09342.1"/>
    <property type="molecule type" value="Genomic_DNA"/>
</dbReference>
<dbReference type="SUPFAM" id="SSF52540">
    <property type="entry name" value="P-loop containing nucleoside triphosphate hydrolases"/>
    <property type="match status" value="1"/>
</dbReference>
<dbReference type="AlphaFoldDB" id="A0A8A0RN87"/>
<dbReference type="SUPFAM" id="SSF46785">
    <property type="entry name" value="Winged helix' DNA-binding domain"/>
    <property type="match status" value="1"/>
</dbReference>
<dbReference type="InterPro" id="IPR011579">
    <property type="entry name" value="ATPase_dom"/>
</dbReference>
<dbReference type="Pfam" id="PF03008">
    <property type="entry name" value="DUF234"/>
    <property type="match status" value="1"/>
</dbReference>
<evidence type="ECO:0000259" key="1">
    <source>
        <dbReference type="Pfam" id="PF01637"/>
    </source>
</evidence>
<feature type="domain" description="DUF234" evidence="2">
    <location>
        <begin position="317"/>
        <end position="410"/>
    </location>
</feature>
<evidence type="ECO:0000259" key="2">
    <source>
        <dbReference type="Pfam" id="PF03008"/>
    </source>
</evidence>
<dbReference type="Pfam" id="PF01637">
    <property type="entry name" value="ATPase_2"/>
    <property type="match status" value="1"/>
</dbReference>
<dbReference type="PANTHER" id="PTHR34704:SF1">
    <property type="entry name" value="ATPASE"/>
    <property type="match status" value="1"/>
</dbReference>
<dbReference type="InterPro" id="IPR011335">
    <property type="entry name" value="Restrct_endonuc-II-like"/>
</dbReference>
<organism evidence="3 4">
    <name type="scientific">Koleobacter methoxysyntrophicus</name>
    <dbReference type="NCBI Taxonomy" id="2751313"/>
    <lineage>
        <taxon>Bacteria</taxon>
        <taxon>Bacillati</taxon>
        <taxon>Bacillota</taxon>
        <taxon>Clostridia</taxon>
        <taxon>Koleobacterales</taxon>
        <taxon>Koleobacteraceae</taxon>
        <taxon>Koleobacter</taxon>
    </lineage>
</organism>
<dbReference type="PANTHER" id="PTHR34704">
    <property type="entry name" value="ATPASE"/>
    <property type="match status" value="1"/>
</dbReference>
<name>A0A8A0RN87_9FIRM</name>